<dbReference type="NCBIfam" id="TIGR01099">
    <property type="entry name" value="galU"/>
    <property type="match status" value="1"/>
</dbReference>
<dbReference type="EMBL" id="JBGUAW010000008">
    <property type="protein sequence ID" value="MFA9461716.1"/>
    <property type="molecule type" value="Genomic_DNA"/>
</dbReference>
<dbReference type="RefSeq" id="WP_373656497.1">
    <property type="nucleotide sequence ID" value="NZ_JBGUAW010000008.1"/>
</dbReference>
<dbReference type="Proteomes" id="UP001575181">
    <property type="component" value="Unassembled WGS sequence"/>
</dbReference>
<dbReference type="PANTHER" id="PTHR43197">
    <property type="entry name" value="UTP--GLUCOSE-1-PHOSPHATE URIDYLYLTRANSFERASE"/>
    <property type="match status" value="1"/>
</dbReference>
<dbReference type="PANTHER" id="PTHR43197:SF1">
    <property type="entry name" value="UTP--GLUCOSE-1-PHOSPHATE URIDYLYLTRANSFERASE"/>
    <property type="match status" value="1"/>
</dbReference>
<evidence type="ECO:0000313" key="11">
    <source>
        <dbReference type="Proteomes" id="UP001575181"/>
    </source>
</evidence>
<gene>
    <name evidence="10" type="primary">galU</name>
    <name evidence="10" type="ORF">ACERLL_12885</name>
</gene>
<evidence type="ECO:0000256" key="1">
    <source>
        <dbReference type="ARBA" id="ARBA00006890"/>
    </source>
</evidence>
<dbReference type="SUPFAM" id="SSF53448">
    <property type="entry name" value="Nucleotide-diphospho-sugar transferases"/>
    <property type="match status" value="1"/>
</dbReference>
<evidence type="ECO:0000259" key="9">
    <source>
        <dbReference type="Pfam" id="PF00483"/>
    </source>
</evidence>
<name>A0ABV4TWK0_9GAMM</name>
<dbReference type="CDD" id="cd02541">
    <property type="entry name" value="UGPase_prokaryotic"/>
    <property type="match status" value="1"/>
</dbReference>
<evidence type="ECO:0000256" key="2">
    <source>
        <dbReference type="ARBA" id="ARBA00012415"/>
    </source>
</evidence>
<evidence type="ECO:0000256" key="4">
    <source>
        <dbReference type="ARBA" id="ARBA00022679"/>
    </source>
</evidence>
<comment type="catalytic activity">
    <reaction evidence="7 8">
        <text>alpha-D-glucose 1-phosphate + UTP + H(+) = UDP-alpha-D-glucose + diphosphate</text>
        <dbReference type="Rhea" id="RHEA:19889"/>
        <dbReference type="ChEBI" id="CHEBI:15378"/>
        <dbReference type="ChEBI" id="CHEBI:33019"/>
        <dbReference type="ChEBI" id="CHEBI:46398"/>
        <dbReference type="ChEBI" id="CHEBI:58601"/>
        <dbReference type="ChEBI" id="CHEBI:58885"/>
        <dbReference type="EC" id="2.7.7.9"/>
    </reaction>
</comment>
<sequence>MRTIRKAVFPVAGMGTRFLPATKAMAKEMLPVVDKPLIQYAVEEAVAAGIDQVVFVTGRGKRSIEDHFDHQNGLETLLLDQGKEELARVYREVSDMADVTYVRQKQPLGLGHAVWCARHVVGDEPFAVLLPDDLIDAEPGAIAQMKAAYEASGGASQVAVEPVEPQAVKSYGVVDTDAQEGASYPVRGLVEKPEPAVAPSNLGVIGRYILSPTVFEPLSRARRGAGGEIQLTDALQALITDYGEALHAFPFQGVRFDCGSKAGYLKAQMEFGLRHQEFGEELTTYLRNRLKELESRAVSGVE</sequence>
<dbReference type="Pfam" id="PF00483">
    <property type="entry name" value="NTP_transferase"/>
    <property type="match status" value="1"/>
</dbReference>
<evidence type="ECO:0000256" key="7">
    <source>
        <dbReference type="ARBA" id="ARBA00048128"/>
    </source>
</evidence>
<keyword evidence="5 8" id="KW-0548">Nucleotidyltransferase</keyword>
<dbReference type="EC" id="2.7.7.9" evidence="2 8"/>
<dbReference type="InterPro" id="IPR005771">
    <property type="entry name" value="GalU_uridylyltTrfase_bac/arc"/>
</dbReference>
<evidence type="ECO:0000256" key="6">
    <source>
        <dbReference type="ARBA" id="ARBA00037294"/>
    </source>
</evidence>
<comment type="function">
    <text evidence="6">May play a role in stationary phase survival.</text>
</comment>
<keyword evidence="11" id="KW-1185">Reference proteome</keyword>
<evidence type="ECO:0000256" key="3">
    <source>
        <dbReference type="ARBA" id="ARBA00019048"/>
    </source>
</evidence>
<dbReference type="Gene3D" id="3.90.550.10">
    <property type="entry name" value="Spore Coat Polysaccharide Biosynthesis Protein SpsA, Chain A"/>
    <property type="match status" value="1"/>
</dbReference>
<dbReference type="InterPro" id="IPR005835">
    <property type="entry name" value="NTP_transferase_dom"/>
</dbReference>
<dbReference type="GO" id="GO:0003983">
    <property type="term" value="F:UTP:glucose-1-phosphate uridylyltransferase activity"/>
    <property type="evidence" value="ECO:0007669"/>
    <property type="project" value="UniProtKB-EC"/>
</dbReference>
<evidence type="ECO:0000256" key="5">
    <source>
        <dbReference type="ARBA" id="ARBA00022695"/>
    </source>
</evidence>
<dbReference type="InterPro" id="IPR029044">
    <property type="entry name" value="Nucleotide-diphossugar_trans"/>
</dbReference>
<comment type="similarity">
    <text evidence="1 8">Belongs to the UDPGP type 2 family.</text>
</comment>
<evidence type="ECO:0000256" key="8">
    <source>
        <dbReference type="RuleBase" id="RU361259"/>
    </source>
</evidence>
<feature type="domain" description="Nucleotidyl transferase" evidence="9">
    <location>
        <begin position="11"/>
        <end position="270"/>
    </location>
</feature>
<accession>A0ABV4TWK0</accession>
<comment type="caution">
    <text evidence="10">The sequence shown here is derived from an EMBL/GenBank/DDBJ whole genome shotgun (WGS) entry which is preliminary data.</text>
</comment>
<keyword evidence="4 8" id="KW-0808">Transferase</keyword>
<organism evidence="10 11">
    <name type="scientific">Thiohalorhabdus methylotrophus</name>
    <dbReference type="NCBI Taxonomy" id="3242694"/>
    <lineage>
        <taxon>Bacteria</taxon>
        <taxon>Pseudomonadati</taxon>
        <taxon>Pseudomonadota</taxon>
        <taxon>Gammaproteobacteria</taxon>
        <taxon>Thiohalorhabdales</taxon>
        <taxon>Thiohalorhabdaceae</taxon>
        <taxon>Thiohalorhabdus</taxon>
    </lineage>
</organism>
<proteinExistence type="inferred from homology"/>
<evidence type="ECO:0000313" key="10">
    <source>
        <dbReference type="EMBL" id="MFA9461716.1"/>
    </source>
</evidence>
<protein>
    <recommendedName>
        <fullName evidence="3 8">UTP--glucose-1-phosphate uridylyltransferase</fullName>
        <ecNumber evidence="2 8">2.7.7.9</ecNumber>
    </recommendedName>
    <alternativeName>
        <fullName evidence="8">UDP-glucose pyrophosphorylase</fullName>
    </alternativeName>
</protein>
<reference evidence="10 11" key="1">
    <citation type="submission" date="2024-08" db="EMBL/GenBank/DDBJ databases">
        <title>Whole-genome sequencing of halo(alkali)philic microorganisms from hypersaline lakes.</title>
        <authorList>
            <person name="Sorokin D.Y."/>
            <person name="Merkel A.Y."/>
            <person name="Messina E."/>
            <person name="Yakimov M."/>
        </authorList>
    </citation>
    <scope>NUCLEOTIDE SEQUENCE [LARGE SCALE GENOMIC DNA]</scope>
    <source>
        <strain evidence="10 11">Cl-TMA</strain>
    </source>
</reference>